<evidence type="ECO:0000313" key="1">
    <source>
        <dbReference type="EMBL" id="KAJ7531368.1"/>
    </source>
</evidence>
<dbReference type="EMBL" id="CM055105">
    <property type="protein sequence ID" value="KAJ7531368.1"/>
    <property type="molecule type" value="Genomic_DNA"/>
</dbReference>
<sequence>MDPLHTLLNLVIPPSGLSFLALVWPTLAFTNVFQWLLTTLFPEEVVRKVVLITGASSGIGEQIAYEYAKRGARLALVARRENLLQQVAHNAKKQGAADVRYIVADVSREEDCKRLVEETINYYGRLDHLVNNAGLTHSFLFEDASDAAGFFEVMNVTFWGALYPTYYALPHLRKTRGKILVNDSVAAWLPFPRMSVYNAAKAALLNLYDTLRVEIGTEIGITIAMPGWIESEMTKGKFATDEGDLTLQRDVHVGPFPVEYAEECAKAMVSGVLKGRRYVIVPFWYSVFLLYRLLAPELLEWSYRLLFVAKAPGSDTPPSKILLETTPAKEAFYPETIRKSE</sequence>
<dbReference type="Proteomes" id="UP001162992">
    <property type="component" value="Chromosome 14"/>
</dbReference>
<evidence type="ECO:0000313" key="2">
    <source>
        <dbReference type="Proteomes" id="UP001162992"/>
    </source>
</evidence>
<protein>
    <submittedName>
        <fullName evidence="1">Uncharacterized protein</fullName>
    </submittedName>
</protein>
<reference evidence="2" key="1">
    <citation type="journal article" date="2024" name="Proc. Natl. Acad. Sci. U.S.A.">
        <title>Extraordinary preservation of gene collinearity over three hundred million years revealed in homosporous lycophytes.</title>
        <authorList>
            <person name="Li C."/>
            <person name="Wickell D."/>
            <person name="Kuo L.Y."/>
            <person name="Chen X."/>
            <person name="Nie B."/>
            <person name="Liao X."/>
            <person name="Peng D."/>
            <person name="Ji J."/>
            <person name="Jenkins J."/>
            <person name="Williams M."/>
            <person name="Shu S."/>
            <person name="Plott C."/>
            <person name="Barry K."/>
            <person name="Rajasekar S."/>
            <person name="Grimwood J."/>
            <person name="Han X."/>
            <person name="Sun S."/>
            <person name="Hou Z."/>
            <person name="He W."/>
            <person name="Dai G."/>
            <person name="Sun C."/>
            <person name="Schmutz J."/>
            <person name="Leebens-Mack J.H."/>
            <person name="Li F.W."/>
            <person name="Wang L."/>
        </authorList>
    </citation>
    <scope>NUCLEOTIDE SEQUENCE [LARGE SCALE GENOMIC DNA]</scope>
    <source>
        <strain evidence="2">cv. PW_Plant_1</strain>
    </source>
</reference>
<organism evidence="1 2">
    <name type="scientific">Diphasiastrum complanatum</name>
    <name type="common">Issler's clubmoss</name>
    <name type="synonym">Lycopodium complanatum</name>
    <dbReference type="NCBI Taxonomy" id="34168"/>
    <lineage>
        <taxon>Eukaryota</taxon>
        <taxon>Viridiplantae</taxon>
        <taxon>Streptophyta</taxon>
        <taxon>Embryophyta</taxon>
        <taxon>Tracheophyta</taxon>
        <taxon>Lycopodiopsida</taxon>
        <taxon>Lycopodiales</taxon>
        <taxon>Lycopodiaceae</taxon>
        <taxon>Lycopodioideae</taxon>
        <taxon>Diphasiastrum</taxon>
    </lineage>
</organism>
<name>A0ACC2BNU6_DIPCM</name>
<keyword evidence="2" id="KW-1185">Reference proteome</keyword>
<gene>
    <name evidence="1" type="ORF">O6H91_14G041600</name>
</gene>
<accession>A0ACC2BNU6</accession>
<proteinExistence type="predicted"/>
<comment type="caution">
    <text evidence="1">The sequence shown here is derived from an EMBL/GenBank/DDBJ whole genome shotgun (WGS) entry which is preliminary data.</text>
</comment>